<dbReference type="InterPro" id="IPR036264">
    <property type="entry name" value="Bact_exopeptidase_dim_dom"/>
</dbReference>
<evidence type="ECO:0000259" key="4">
    <source>
        <dbReference type="Pfam" id="PF07687"/>
    </source>
</evidence>
<dbReference type="NCBIfam" id="NF006771">
    <property type="entry name" value="PRK09290.1-5"/>
    <property type="match status" value="1"/>
</dbReference>
<dbReference type="AlphaFoldDB" id="A0A1P8JRF7"/>
<protein>
    <submittedName>
        <fullName evidence="5">Zn-dependent hydrolase</fullName>
    </submittedName>
</protein>
<dbReference type="Gene3D" id="3.30.70.360">
    <property type="match status" value="1"/>
</dbReference>
<dbReference type="InterPro" id="IPR011650">
    <property type="entry name" value="Peptidase_M20_dimer"/>
</dbReference>
<keyword evidence="3" id="KW-0479">Metal-binding</keyword>
<feature type="binding site" evidence="3">
    <location>
        <position position="100"/>
    </location>
    <ligand>
        <name>Zn(2+)</name>
        <dbReference type="ChEBI" id="CHEBI:29105"/>
        <label>2</label>
    </ligand>
</feature>
<evidence type="ECO:0000313" key="5">
    <source>
        <dbReference type="EMBL" id="APW36347.1"/>
    </source>
</evidence>
<dbReference type="KEGG" id="rhy:RD110_03255"/>
<dbReference type="Pfam" id="PF01546">
    <property type="entry name" value="Peptidase_M20"/>
    <property type="match status" value="1"/>
</dbReference>
<dbReference type="GO" id="GO:0016813">
    <property type="term" value="F:hydrolase activity, acting on carbon-nitrogen (but not peptide) bonds, in linear amidines"/>
    <property type="evidence" value="ECO:0007669"/>
    <property type="project" value="InterPro"/>
</dbReference>
<dbReference type="NCBIfam" id="TIGR01879">
    <property type="entry name" value="hydantase"/>
    <property type="match status" value="1"/>
</dbReference>
<feature type="binding site" evidence="3">
    <location>
        <position position="100"/>
    </location>
    <ligand>
        <name>Zn(2+)</name>
        <dbReference type="ChEBI" id="CHEBI:29105"/>
        <label>1</label>
    </ligand>
</feature>
<dbReference type="Proteomes" id="UP000186609">
    <property type="component" value="Chromosome"/>
</dbReference>
<dbReference type="Gene3D" id="3.40.630.10">
    <property type="entry name" value="Zn peptidases"/>
    <property type="match status" value="1"/>
</dbReference>
<evidence type="ECO:0000256" key="3">
    <source>
        <dbReference type="PIRSR" id="PIRSR001235-1"/>
    </source>
</evidence>
<gene>
    <name evidence="5" type="ORF">RD110_03255</name>
</gene>
<reference evidence="5 6" key="1">
    <citation type="submission" date="2017-01" db="EMBL/GenBank/DDBJ databases">
        <authorList>
            <person name="Mah S.A."/>
            <person name="Swanson W.J."/>
            <person name="Moy G.W."/>
            <person name="Vacquier V.D."/>
        </authorList>
    </citation>
    <scope>NUCLEOTIDE SEQUENCE [LARGE SCALE GENOMIC DNA]</scope>
    <source>
        <strain evidence="5 6">DCY110</strain>
    </source>
</reference>
<dbReference type="PANTHER" id="PTHR32494">
    <property type="entry name" value="ALLANTOATE DEIMINASE-RELATED"/>
    <property type="match status" value="1"/>
</dbReference>
<comment type="cofactor">
    <cofactor evidence="3">
        <name>Zn(2+)</name>
        <dbReference type="ChEBI" id="CHEBI:29105"/>
    </cofactor>
    <text evidence="3">Binds 2 Zn(2+) ions per subunit.</text>
</comment>
<keyword evidence="2 5" id="KW-0378">Hydrolase</keyword>
<comment type="similarity">
    <text evidence="1">Belongs to the peptidase M20 family.</text>
</comment>
<dbReference type="PANTHER" id="PTHR32494:SF5">
    <property type="entry name" value="ALLANTOATE AMIDOHYDROLASE"/>
    <property type="match status" value="1"/>
</dbReference>
<dbReference type="STRING" id="1842727.RD110_03255"/>
<organism evidence="5 6">
    <name type="scientific">Rhodoferax koreensis</name>
    <dbReference type="NCBI Taxonomy" id="1842727"/>
    <lineage>
        <taxon>Bacteria</taxon>
        <taxon>Pseudomonadati</taxon>
        <taxon>Pseudomonadota</taxon>
        <taxon>Betaproteobacteria</taxon>
        <taxon>Burkholderiales</taxon>
        <taxon>Comamonadaceae</taxon>
        <taxon>Rhodoferax</taxon>
    </lineage>
</organism>
<feature type="binding site" evidence="3">
    <location>
        <position position="89"/>
    </location>
    <ligand>
        <name>Zn(2+)</name>
        <dbReference type="ChEBI" id="CHEBI:29105"/>
        <label>1</label>
    </ligand>
</feature>
<evidence type="ECO:0000256" key="1">
    <source>
        <dbReference type="ARBA" id="ARBA00006153"/>
    </source>
</evidence>
<keyword evidence="3" id="KW-0862">Zinc</keyword>
<keyword evidence="6" id="KW-1185">Reference proteome</keyword>
<dbReference type="EMBL" id="CP019236">
    <property type="protein sequence ID" value="APW36347.1"/>
    <property type="molecule type" value="Genomic_DNA"/>
</dbReference>
<sequence>MSTTEHAALHIDEDRFLNELRTLGAIGTDTEKGGRTRLALTDAERQGRDFVKGLMTDLGMRVQVDQIGNLIGTLSSKDDSKPHLMMGSHIDTVRNAGALDGCYGVLGGLAVCRAYQDAGILPERPITVIAFTGEEGVRYHPDMLGSLVYAGGMSLEEGLASHGIDGTVLGDELRRIGYDGTAPVGTIVPAEYIELHIEQGPVLEAEGLTIGAVFGVQGISWQRITINGTANHAGTTPTRLRRDAGLAAAKVIAFMRKEIADNSGGTTIAATGSIAFEPNLVNVIPRKAIFTADIRDPDETKLQEAEKKLLAFLEQLRETDGIEFSTESLARFEPVKFDEPIVSLVAQTAQELGLPAMRMVSGAGHDAQMIARIAPAAMIFVPSAGGVSHNPREHTDDQDLIHGLRVLLRVVQRRLESPSCE</sequence>
<evidence type="ECO:0000256" key="2">
    <source>
        <dbReference type="ARBA" id="ARBA00022801"/>
    </source>
</evidence>
<dbReference type="SUPFAM" id="SSF53187">
    <property type="entry name" value="Zn-dependent exopeptidases"/>
    <property type="match status" value="1"/>
</dbReference>
<dbReference type="InterPro" id="IPR010158">
    <property type="entry name" value="Amidase_Cbmase"/>
</dbReference>
<dbReference type="RefSeq" id="WP_076196659.1">
    <property type="nucleotide sequence ID" value="NZ_CP019236.1"/>
</dbReference>
<dbReference type="SUPFAM" id="SSF55031">
    <property type="entry name" value="Bacterial exopeptidase dimerisation domain"/>
    <property type="match status" value="1"/>
</dbReference>
<dbReference type="Pfam" id="PF07687">
    <property type="entry name" value="M20_dimer"/>
    <property type="match status" value="1"/>
</dbReference>
<dbReference type="GO" id="GO:0046872">
    <property type="term" value="F:metal ion binding"/>
    <property type="evidence" value="ECO:0007669"/>
    <property type="project" value="UniProtKB-KW"/>
</dbReference>
<dbReference type="CDD" id="cd03884">
    <property type="entry name" value="M20_bAS"/>
    <property type="match status" value="1"/>
</dbReference>
<accession>A0A1P8JRF7</accession>
<feature type="binding site" evidence="3">
    <location>
        <position position="196"/>
    </location>
    <ligand>
        <name>Zn(2+)</name>
        <dbReference type="ChEBI" id="CHEBI:29105"/>
        <label>1</label>
    </ligand>
</feature>
<feature type="domain" description="Peptidase M20 dimerisation" evidence="4">
    <location>
        <begin position="215"/>
        <end position="316"/>
    </location>
</feature>
<dbReference type="OrthoDB" id="9808195at2"/>
<feature type="binding site" evidence="3">
    <location>
        <position position="135"/>
    </location>
    <ligand>
        <name>Zn(2+)</name>
        <dbReference type="ChEBI" id="CHEBI:29105"/>
        <label>2</label>
    </ligand>
</feature>
<feature type="binding site" evidence="3">
    <location>
        <position position="389"/>
    </location>
    <ligand>
        <name>Zn(2+)</name>
        <dbReference type="ChEBI" id="CHEBI:29105"/>
        <label>2</label>
    </ligand>
</feature>
<dbReference type="InterPro" id="IPR002933">
    <property type="entry name" value="Peptidase_M20"/>
</dbReference>
<dbReference type="PIRSF" id="PIRSF001235">
    <property type="entry name" value="Amidase_carbamoylase"/>
    <property type="match status" value="1"/>
</dbReference>
<evidence type="ECO:0000313" key="6">
    <source>
        <dbReference type="Proteomes" id="UP000186609"/>
    </source>
</evidence>
<name>A0A1P8JRF7_9BURK</name>
<proteinExistence type="inferred from homology"/>